<dbReference type="AlphaFoldDB" id="A0ABC8R2E2"/>
<keyword evidence="4 5" id="KW-0539">Nucleus</keyword>
<dbReference type="Proteomes" id="UP001642360">
    <property type="component" value="Unassembled WGS sequence"/>
</dbReference>
<evidence type="ECO:0000256" key="7">
    <source>
        <dbReference type="SAM" id="MobiDB-lite"/>
    </source>
</evidence>
<dbReference type="PANTHER" id="PTHR11850">
    <property type="entry name" value="HOMEOBOX PROTEIN TRANSCRIPTION FACTORS"/>
    <property type="match status" value="1"/>
</dbReference>
<feature type="DNA-binding region" description="Homeobox; TALE-type" evidence="5">
    <location>
        <begin position="129"/>
        <end position="192"/>
    </location>
</feature>
<dbReference type="InterPro" id="IPR001356">
    <property type="entry name" value="HD"/>
</dbReference>
<dbReference type="CDD" id="cd00086">
    <property type="entry name" value="homeodomain"/>
    <property type="match status" value="1"/>
</dbReference>
<dbReference type="GO" id="GO:0005634">
    <property type="term" value="C:nucleus"/>
    <property type="evidence" value="ECO:0007669"/>
    <property type="project" value="UniProtKB-SubCell"/>
</dbReference>
<proteinExistence type="inferred from homology"/>
<comment type="caution">
    <text evidence="10">The sequence shown here is derived from an EMBL/GenBank/DDBJ whole genome shotgun (WGS) entry which is preliminary data.</text>
</comment>
<dbReference type="SUPFAM" id="SSF46689">
    <property type="entry name" value="Homeodomain-like"/>
    <property type="match status" value="1"/>
</dbReference>
<evidence type="ECO:0000256" key="6">
    <source>
        <dbReference type="PROSITE-ProRule" id="PRU00559"/>
    </source>
</evidence>
<feature type="region of interest" description="Disordered" evidence="7">
    <location>
        <begin position="1"/>
        <end position="73"/>
    </location>
</feature>
<dbReference type="Pfam" id="PF05920">
    <property type="entry name" value="Homeobox_KN"/>
    <property type="match status" value="1"/>
</dbReference>
<dbReference type="EMBL" id="CAUOFW020000903">
    <property type="protein sequence ID" value="CAK9138596.1"/>
    <property type="molecule type" value="Genomic_DNA"/>
</dbReference>
<evidence type="ECO:0000256" key="1">
    <source>
        <dbReference type="ARBA" id="ARBA00004123"/>
    </source>
</evidence>
<evidence type="ECO:0000259" key="9">
    <source>
        <dbReference type="PROSITE" id="PS51213"/>
    </source>
</evidence>
<feature type="domain" description="ELK" evidence="9">
    <location>
        <begin position="108"/>
        <end position="128"/>
    </location>
</feature>
<dbReference type="PROSITE" id="PS50071">
    <property type="entry name" value="HOMEOBOX_2"/>
    <property type="match status" value="1"/>
</dbReference>
<evidence type="ECO:0000259" key="8">
    <source>
        <dbReference type="PROSITE" id="PS50071"/>
    </source>
</evidence>
<evidence type="ECO:0000313" key="11">
    <source>
        <dbReference type="Proteomes" id="UP001642360"/>
    </source>
</evidence>
<evidence type="ECO:0000256" key="4">
    <source>
        <dbReference type="ARBA" id="ARBA00023242"/>
    </source>
</evidence>
<name>A0ABC8R2E2_9AQUA</name>
<evidence type="ECO:0000256" key="5">
    <source>
        <dbReference type="PROSITE-ProRule" id="PRU00108"/>
    </source>
</evidence>
<keyword evidence="11" id="KW-1185">Reference proteome</keyword>
<keyword evidence="2 5" id="KW-0238">DNA-binding</keyword>
<dbReference type="PROSITE" id="PS00027">
    <property type="entry name" value="HOMEOBOX_1"/>
    <property type="match status" value="1"/>
</dbReference>
<sequence>MEERDGKEGGQNGPYKGSSTMIVGDGEEGWSLTTTSTIGGARRGKSRVTNSRVRAGEGGGVVNRKEQGGIPLHSPLSLAYDAAGSPEEDLSPVELEVQECSRTSEDREIKDKLMRKYSGYISSLKHEFSKKKKKGKLPREARQMLLDWWTIHYKWPYPTEADKVELAESTGLDQKQINNWFINQRKRHWKPSENMQFTVMDSIYGPFF</sequence>
<dbReference type="FunFam" id="1.10.10.60:FF:000076">
    <property type="entry name" value="Homeobox protein knotted-1-like 2"/>
    <property type="match status" value="1"/>
</dbReference>
<gene>
    <name evidence="10" type="ORF">ILEXP_LOCUS5945</name>
</gene>
<dbReference type="InterPro" id="IPR050224">
    <property type="entry name" value="TALE_homeobox"/>
</dbReference>
<dbReference type="InterPro" id="IPR005539">
    <property type="entry name" value="ELK_dom"/>
</dbReference>
<dbReference type="PROSITE" id="PS51213">
    <property type="entry name" value="ELK"/>
    <property type="match status" value="1"/>
</dbReference>
<dbReference type="SMART" id="SM01188">
    <property type="entry name" value="ELK"/>
    <property type="match status" value="1"/>
</dbReference>
<dbReference type="Gene3D" id="1.10.10.60">
    <property type="entry name" value="Homeodomain-like"/>
    <property type="match status" value="1"/>
</dbReference>
<evidence type="ECO:0000256" key="2">
    <source>
        <dbReference type="ARBA" id="ARBA00023125"/>
    </source>
</evidence>
<dbReference type="InterPro" id="IPR008422">
    <property type="entry name" value="KN_HD"/>
</dbReference>
<organism evidence="10 11">
    <name type="scientific">Ilex paraguariensis</name>
    <name type="common">yerba mate</name>
    <dbReference type="NCBI Taxonomy" id="185542"/>
    <lineage>
        <taxon>Eukaryota</taxon>
        <taxon>Viridiplantae</taxon>
        <taxon>Streptophyta</taxon>
        <taxon>Embryophyta</taxon>
        <taxon>Tracheophyta</taxon>
        <taxon>Spermatophyta</taxon>
        <taxon>Magnoliopsida</taxon>
        <taxon>eudicotyledons</taxon>
        <taxon>Gunneridae</taxon>
        <taxon>Pentapetalae</taxon>
        <taxon>asterids</taxon>
        <taxon>campanulids</taxon>
        <taxon>Aquifoliales</taxon>
        <taxon>Aquifoliaceae</taxon>
        <taxon>Ilex</taxon>
    </lineage>
</organism>
<keyword evidence="3 5" id="KW-0371">Homeobox</keyword>
<accession>A0ABC8R2E2</accession>
<protein>
    <submittedName>
        <fullName evidence="10">Uncharacterized protein</fullName>
    </submittedName>
</protein>
<evidence type="ECO:0000313" key="10">
    <source>
        <dbReference type="EMBL" id="CAK9138596.1"/>
    </source>
</evidence>
<dbReference type="GO" id="GO:0003677">
    <property type="term" value="F:DNA binding"/>
    <property type="evidence" value="ECO:0007669"/>
    <property type="project" value="UniProtKB-UniRule"/>
</dbReference>
<evidence type="ECO:0000256" key="3">
    <source>
        <dbReference type="ARBA" id="ARBA00023155"/>
    </source>
</evidence>
<feature type="domain" description="Homeobox" evidence="8">
    <location>
        <begin position="128"/>
        <end position="191"/>
    </location>
</feature>
<reference evidence="10 11" key="1">
    <citation type="submission" date="2024-02" db="EMBL/GenBank/DDBJ databases">
        <authorList>
            <person name="Vignale AGUSTIN F."/>
            <person name="Sosa J E."/>
            <person name="Modenutti C."/>
        </authorList>
    </citation>
    <scope>NUCLEOTIDE SEQUENCE [LARGE SCALE GENOMIC DNA]</scope>
</reference>
<dbReference type="InterPro" id="IPR017970">
    <property type="entry name" value="Homeobox_CS"/>
</dbReference>
<dbReference type="SMART" id="SM00389">
    <property type="entry name" value="HOX"/>
    <property type="match status" value="1"/>
</dbReference>
<dbReference type="InterPro" id="IPR009057">
    <property type="entry name" value="Homeodomain-like_sf"/>
</dbReference>
<comment type="similarity">
    <text evidence="6">Belongs to the TALE/KNOX homeobox family.</text>
</comment>
<dbReference type="Pfam" id="PF03789">
    <property type="entry name" value="ELK"/>
    <property type="match status" value="1"/>
</dbReference>
<comment type="subcellular location">
    <subcellularLocation>
        <location evidence="1 5">Nucleus</location>
    </subcellularLocation>
</comment>